<dbReference type="InterPro" id="IPR018701">
    <property type="entry name" value="DUF2206_membrane"/>
</dbReference>
<dbReference type="EMBL" id="JACDUN010000001">
    <property type="protein sequence ID" value="MBA2858828.1"/>
    <property type="molecule type" value="Genomic_DNA"/>
</dbReference>
<organism evidence="2 3">
    <name type="scientific">Methanococcus maripaludis</name>
    <name type="common">Methanococcus deltae</name>
    <dbReference type="NCBI Taxonomy" id="39152"/>
    <lineage>
        <taxon>Archaea</taxon>
        <taxon>Methanobacteriati</taxon>
        <taxon>Methanobacteriota</taxon>
        <taxon>Methanomada group</taxon>
        <taxon>Methanococci</taxon>
        <taxon>Methanococcales</taxon>
        <taxon>Methanococcaceae</taxon>
        <taxon>Methanococcus</taxon>
    </lineage>
</organism>
<keyword evidence="1" id="KW-0472">Membrane</keyword>
<feature type="transmembrane region" description="Helical" evidence="1">
    <location>
        <begin position="306"/>
        <end position="323"/>
    </location>
</feature>
<feature type="transmembrane region" description="Helical" evidence="1">
    <location>
        <begin position="330"/>
        <end position="347"/>
    </location>
</feature>
<accession>A0A7J9P7U6</accession>
<dbReference type="GO" id="GO:0022857">
    <property type="term" value="F:transmembrane transporter activity"/>
    <property type="evidence" value="ECO:0007669"/>
    <property type="project" value="InterPro"/>
</dbReference>
<reference evidence="2 3" key="1">
    <citation type="submission" date="2020-07" db="EMBL/GenBank/DDBJ databases">
        <title>Genomic Encyclopedia of Type Strains, Phase IV (KMG-V): Genome sequencing to study the core and pangenomes of soil and plant-associated prokaryotes.</title>
        <authorList>
            <person name="Whitman W."/>
        </authorList>
    </citation>
    <scope>NUCLEOTIDE SEQUENCE [LARGE SCALE GENOMIC DNA]</scope>
    <source>
        <strain evidence="2 3">C12</strain>
    </source>
</reference>
<comment type="caution">
    <text evidence="2">The sequence shown here is derived from an EMBL/GenBank/DDBJ whole genome shotgun (WGS) entry which is preliminary data.</text>
</comment>
<dbReference type="PRINTS" id="PR00702">
    <property type="entry name" value="ACRIFLAVINRP"/>
</dbReference>
<proteinExistence type="predicted"/>
<dbReference type="RefSeq" id="WP_181493656.1">
    <property type="nucleotide sequence ID" value="NZ_JACDUN010000001.1"/>
</dbReference>
<feature type="transmembrane region" description="Helical" evidence="1">
    <location>
        <begin position="274"/>
        <end position="294"/>
    </location>
</feature>
<feature type="transmembrane region" description="Helical" evidence="1">
    <location>
        <begin position="499"/>
        <end position="521"/>
    </location>
</feature>
<protein>
    <submittedName>
        <fullName evidence="2">Putative membrane protein</fullName>
    </submittedName>
</protein>
<dbReference type="GO" id="GO:0016020">
    <property type="term" value="C:membrane"/>
    <property type="evidence" value="ECO:0007669"/>
    <property type="project" value="InterPro"/>
</dbReference>
<evidence type="ECO:0000313" key="2">
    <source>
        <dbReference type="EMBL" id="MBA2858828.1"/>
    </source>
</evidence>
<evidence type="ECO:0000313" key="3">
    <source>
        <dbReference type="Proteomes" id="UP000558015"/>
    </source>
</evidence>
<dbReference type="AlphaFoldDB" id="A0A7J9P7U6"/>
<feature type="transmembrane region" description="Helical" evidence="1">
    <location>
        <begin position="565"/>
        <end position="585"/>
    </location>
</feature>
<dbReference type="Pfam" id="PF09971">
    <property type="entry name" value="DUF2206"/>
    <property type="match status" value="1"/>
</dbReference>
<feature type="transmembrane region" description="Helical" evidence="1">
    <location>
        <begin position="150"/>
        <end position="168"/>
    </location>
</feature>
<feature type="transmembrane region" description="Helical" evidence="1">
    <location>
        <begin position="110"/>
        <end position="130"/>
    </location>
</feature>
<feature type="transmembrane region" description="Helical" evidence="1">
    <location>
        <begin position="17"/>
        <end position="34"/>
    </location>
</feature>
<feature type="transmembrane region" description="Helical" evidence="1">
    <location>
        <begin position="175"/>
        <end position="194"/>
    </location>
</feature>
<dbReference type="InterPro" id="IPR001036">
    <property type="entry name" value="Acrflvin-R"/>
</dbReference>
<feature type="transmembrane region" description="Helical" evidence="1">
    <location>
        <begin position="200"/>
        <end position="217"/>
    </location>
</feature>
<feature type="transmembrane region" description="Helical" evidence="1">
    <location>
        <begin position="367"/>
        <end position="387"/>
    </location>
</feature>
<gene>
    <name evidence="2" type="ORF">HNP93_001529</name>
</gene>
<feature type="transmembrane region" description="Helical" evidence="1">
    <location>
        <begin position="527"/>
        <end position="544"/>
    </location>
</feature>
<sequence length="727" mass="83132">MKILNPFKLQNWEYKKFLIVILGIQLSLLGLFGLNKLGIETPILRTVIGFIYVSFVPGYLILRILRLNKLDSLESFLYSVGLSIFFVMLVGFLINILYPNFGITDKPISELPIILSVSVSVCLLLFLSYFSDLKDNNPEYTNLKDIINPQFLLLTLIPFLAFFGSYIANFYSNNLLLMFFYAFLAAYLLIIIFSEKSLNYPYILFIISISVLLITNLSGGTYIKIYDGEGIVPINTVEKGIFEDNIKDNYYSVIGNGLYVPIIMKILSINLITTYKYFFAFVYSLIPLLVYLTIKSLNILKNEKEIFFSAVLFLTLSPFLNLLPFLKKQGLSMFFLALFFYSFFNNSNTKKTTIITISLISIIWSHYGIASLLLVQLILVSLILYIIKNILKKKYAYTNNLLSKFSVLYILLFFSWYLYISNGSLIQSLFNISSTVYSSIFSLDIESSRGYSTLSTFHSTLSIINKLLNISILGLSSTGLFLALYNFIVKKEFFNKNFLIYLIMSSMYTIILILTLIPGFAVMNVSRLTSVSFLLLSPYPLYFVSIFNKFKSKIHTPLNGYANKLICTLVCINFLISSGFVGEIFNQHPMQLSISKESLKNSEDMGDISKYYTGMTLPRDVQGTKWIAKNRISNNKINAILGHMDSVGVFQPYAGIEWYKLTKIQKDRYNDIKGYVFLHTINTAPKIGIYTDAYATQLYYYNCSQLLFKLESDSKIYDNSGSQIYLT</sequence>
<name>A0A7J9P7U6_METMI</name>
<keyword evidence="1" id="KW-1133">Transmembrane helix</keyword>
<evidence type="ECO:0000256" key="1">
    <source>
        <dbReference type="SAM" id="Phobius"/>
    </source>
</evidence>
<keyword evidence="1" id="KW-0812">Transmembrane</keyword>
<feature type="transmembrane region" description="Helical" evidence="1">
    <location>
        <begin position="467"/>
        <end position="487"/>
    </location>
</feature>
<feature type="transmembrane region" description="Helical" evidence="1">
    <location>
        <begin position="46"/>
        <end position="65"/>
    </location>
</feature>
<dbReference type="Proteomes" id="UP000558015">
    <property type="component" value="Unassembled WGS sequence"/>
</dbReference>
<feature type="transmembrane region" description="Helical" evidence="1">
    <location>
        <begin position="77"/>
        <end position="98"/>
    </location>
</feature>
<feature type="transmembrane region" description="Helical" evidence="1">
    <location>
        <begin position="399"/>
        <end position="420"/>
    </location>
</feature>